<comment type="subcellular location">
    <subcellularLocation>
        <location evidence="1">Membrane</location>
        <topology evidence="1">Single-pass membrane protein</topology>
    </subcellularLocation>
</comment>
<dbReference type="InterPro" id="IPR008166">
    <property type="entry name" value="Glyco_transf_92"/>
</dbReference>
<name>A0A0P4VSW0_SCYOL</name>
<evidence type="ECO:0000256" key="4">
    <source>
        <dbReference type="ARBA" id="ARBA00022679"/>
    </source>
</evidence>
<keyword evidence="3 8" id="KW-0328">Glycosyltransferase</keyword>
<dbReference type="GO" id="GO:0016020">
    <property type="term" value="C:membrane"/>
    <property type="evidence" value="ECO:0007669"/>
    <property type="project" value="UniProtKB-SubCell"/>
</dbReference>
<dbReference type="EMBL" id="GDRN01099923">
    <property type="protein sequence ID" value="JAI58671.1"/>
    <property type="molecule type" value="Transcribed_RNA"/>
</dbReference>
<comment type="similarity">
    <text evidence="2 8">Belongs to the glycosyltransferase 92 family.</text>
</comment>
<keyword evidence="7 8" id="KW-0472">Membrane</keyword>
<evidence type="ECO:0000256" key="7">
    <source>
        <dbReference type="ARBA" id="ARBA00023136"/>
    </source>
</evidence>
<evidence type="ECO:0000256" key="1">
    <source>
        <dbReference type="ARBA" id="ARBA00004167"/>
    </source>
</evidence>
<evidence type="ECO:0000313" key="9">
    <source>
        <dbReference type="EMBL" id="JAI58671.1"/>
    </source>
</evidence>
<accession>A0A0P4VSW0</accession>
<dbReference type="EC" id="2.4.1.-" evidence="8"/>
<evidence type="ECO:0000256" key="5">
    <source>
        <dbReference type="ARBA" id="ARBA00022692"/>
    </source>
</evidence>
<dbReference type="GO" id="GO:0005737">
    <property type="term" value="C:cytoplasm"/>
    <property type="evidence" value="ECO:0007669"/>
    <property type="project" value="TreeGrafter"/>
</dbReference>
<dbReference type="AlphaFoldDB" id="A0A0P4VSW0"/>
<dbReference type="GO" id="GO:0016757">
    <property type="term" value="F:glycosyltransferase activity"/>
    <property type="evidence" value="ECO:0007669"/>
    <property type="project" value="UniProtKB-UniRule"/>
</dbReference>
<proteinExistence type="inferred from homology"/>
<dbReference type="PANTHER" id="PTHR21461">
    <property type="entry name" value="GLYCOSYLTRANSFERASE FAMILY 92 PROTEIN"/>
    <property type="match status" value="1"/>
</dbReference>
<evidence type="ECO:0000256" key="3">
    <source>
        <dbReference type="ARBA" id="ARBA00022676"/>
    </source>
</evidence>
<keyword evidence="6 8" id="KW-1133">Transmembrane helix</keyword>
<reference evidence="9" key="1">
    <citation type="submission" date="2015-09" db="EMBL/GenBank/DDBJ databases">
        <title>Scylla olivacea transcriptome.</title>
        <authorList>
            <person name="Ikhwanuddin M."/>
        </authorList>
    </citation>
    <scope>NUCLEOTIDE SEQUENCE</scope>
</reference>
<keyword evidence="5 8" id="KW-0812">Transmembrane</keyword>
<organism evidence="9">
    <name type="scientific">Scylla olivacea</name>
    <name type="common">Orange mud crab</name>
    <name type="synonym">Cancer olivacea</name>
    <dbReference type="NCBI Taxonomy" id="85551"/>
    <lineage>
        <taxon>Eukaryota</taxon>
        <taxon>Metazoa</taxon>
        <taxon>Ecdysozoa</taxon>
        <taxon>Arthropoda</taxon>
        <taxon>Crustacea</taxon>
        <taxon>Multicrustacea</taxon>
        <taxon>Malacostraca</taxon>
        <taxon>Eumalacostraca</taxon>
        <taxon>Eucarida</taxon>
        <taxon>Decapoda</taxon>
        <taxon>Pleocyemata</taxon>
        <taxon>Brachyura</taxon>
        <taxon>Eubrachyura</taxon>
        <taxon>Portunoidea</taxon>
        <taxon>Portunidae</taxon>
        <taxon>Portuninae</taxon>
        <taxon>Scylla</taxon>
    </lineage>
</organism>
<dbReference type="Pfam" id="PF01697">
    <property type="entry name" value="Glyco_transf_92"/>
    <property type="match status" value="1"/>
</dbReference>
<keyword evidence="4 8" id="KW-0808">Transferase</keyword>
<dbReference type="PANTHER" id="PTHR21461:SF69">
    <property type="entry name" value="GLYCOSYLTRANSFERASE FAMILY 92 PROTEIN"/>
    <property type="match status" value="1"/>
</dbReference>
<evidence type="ECO:0000256" key="2">
    <source>
        <dbReference type="ARBA" id="ARBA00007647"/>
    </source>
</evidence>
<protein>
    <recommendedName>
        <fullName evidence="8">Glycosyltransferase family 92 protein</fullName>
        <ecNumber evidence="8">2.4.1.-</ecNumber>
    </recommendedName>
</protein>
<evidence type="ECO:0000256" key="6">
    <source>
        <dbReference type="ARBA" id="ARBA00022989"/>
    </source>
</evidence>
<feature type="transmembrane region" description="Helical" evidence="8">
    <location>
        <begin position="7"/>
        <end position="30"/>
    </location>
</feature>
<evidence type="ECO:0000256" key="8">
    <source>
        <dbReference type="RuleBase" id="RU366017"/>
    </source>
</evidence>
<sequence length="499" mass="58819">MRLLFHGMVLVVLISISSLILYSLLLWVVAPTTPGPNRLTTARLRKNDEYITLVGSDVESHFYTLEVRNCSLQTTEINITWNNAIWQKVNGKRVYLYRSYYDIRYIFGGTTYHYVRILGMSQGKIKEEDHYYCHLWYPREQDPVAVRADVSEVWQPMWDSKPKPDIYHTYLFSCPVPLRVHEHRPYPEFVSLSYRACENMTTQLKIHHDGIKAWQRNERKGKYIVCVKGMNFEEDVSVKLIEWLEMIFILGADKILMYKYTVHPNVAKVLDYYHSKGKVMAVPLTLPGDQPNEPKQRTRYLKKALWQKRRNELIPYNDCLYRNIYLYDYIVPLDVDEVIIPVGGHTWSQMFTKLQRKQPKSLEKYASFSAQNAYFFDVFNATSDPEIPSYFHMLRHTTRSANFSIHGHSVKSFISTKNSLTVFNHYTLESLYPRLKRNLVMNTSLAQINHYKKRCPREMYSQCKSKFLVYTKKDTIIKKYGDKLIPRVESVISDLSLLV</sequence>